<keyword evidence="1" id="KW-0812">Transmembrane</keyword>
<protein>
    <submittedName>
        <fullName evidence="2">Uncharacterized protein</fullName>
    </submittedName>
</protein>
<keyword evidence="1" id="KW-1133">Transmembrane helix</keyword>
<accession>A0A1S1Z2K0</accession>
<proteinExistence type="predicted"/>
<dbReference type="Proteomes" id="UP000179797">
    <property type="component" value="Unassembled WGS sequence"/>
</dbReference>
<sequence length="121" mass="14436">MHKKIKYLIYSFLAIGFLLFIQGFITGFLGFGRNYKKCTFINEEGKKVILFGIKHIESENYYKSLTNEFDSLNQLGYTLFYEQMKINTKNCSLQQEKIEYLLNQHSIERYKRIAFFLDLEA</sequence>
<keyword evidence="1" id="KW-0472">Membrane</keyword>
<organism evidence="2 3">
    <name type="scientific">Flammeovirga pacifica</name>
    <dbReference type="NCBI Taxonomy" id="915059"/>
    <lineage>
        <taxon>Bacteria</taxon>
        <taxon>Pseudomonadati</taxon>
        <taxon>Bacteroidota</taxon>
        <taxon>Cytophagia</taxon>
        <taxon>Cytophagales</taxon>
        <taxon>Flammeovirgaceae</taxon>
        <taxon>Flammeovirga</taxon>
    </lineage>
</organism>
<evidence type="ECO:0000313" key="2">
    <source>
        <dbReference type="EMBL" id="OHX67447.1"/>
    </source>
</evidence>
<gene>
    <name evidence="2" type="ORF">NH26_14390</name>
</gene>
<dbReference type="RefSeq" id="WP_044228620.1">
    <property type="nucleotide sequence ID" value="NZ_JRYR02000001.1"/>
</dbReference>
<keyword evidence="3" id="KW-1185">Reference proteome</keyword>
<reference evidence="2 3" key="1">
    <citation type="journal article" date="2012" name="Int. J. Syst. Evol. Microbiol.">
        <title>Flammeovirga pacifica sp. nov., isolated from deep-sea sediment.</title>
        <authorList>
            <person name="Xu H."/>
            <person name="Fu Y."/>
            <person name="Yang N."/>
            <person name="Ding Z."/>
            <person name="Lai Q."/>
            <person name="Zeng R."/>
        </authorList>
    </citation>
    <scope>NUCLEOTIDE SEQUENCE [LARGE SCALE GENOMIC DNA]</scope>
    <source>
        <strain evidence="3">DSM 24597 / LMG 26175 / WPAGA1</strain>
    </source>
</reference>
<evidence type="ECO:0000313" key="3">
    <source>
        <dbReference type="Proteomes" id="UP000179797"/>
    </source>
</evidence>
<dbReference type="AlphaFoldDB" id="A0A1S1Z2K0"/>
<feature type="transmembrane region" description="Helical" evidence="1">
    <location>
        <begin position="7"/>
        <end position="31"/>
    </location>
</feature>
<name>A0A1S1Z2K0_FLAPC</name>
<comment type="caution">
    <text evidence="2">The sequence shown here is derived from an EMBL/GenBank/DDBJ whole genome shotgun (WGS) entry which is preliminary data.</text>
</comment>
<dbReference type="EMBL" id="JRYR02000001">
    <property type="protein sequence ID" value="OHX67447.1"/>
    <property type="molecule type" value="Genomic_DNA"/>
</dbReference>
<evidence type="ECO:0000256" key="1">
    <source>
        <dbReference type="SAM" id="Phobius"/>
    </source>
</evidence>